<dbReference type="Pfam" id="PF00881">
    <property type="entry name" value="Nitroreductase"/>
    <property type="match status" value="1"/>
</dbReference>
<proteinExistence type="inferred from homology"/>
<dbReference type="SUPFAM" id="SSF55469">
    <property type="entry name" value="FMN-dependent nitroreductase-like"/>
    <property type="match status" value="1"/>
</dbReference>
<keyword evidence="2" id="KW-0560">Oxidoreductase</keyword>
<dbReference type="EMBL" id="BARS01036435">
    <property type="protein sequence ID" value="GAG15352.1"/>
    <property type="molecule type" value="Genomic_DNA"/>
</dbReference>
<dbReference type="PANTHER" id="PTHR43673:SF10">
    <property type="entry name" value="NADH DEHYDROGENASE_NAD(P)H NITROREDUCTASE XCC3605-RELATED"/>
    <property type="match status" value="1"/>
</dbReference>
<dbReference type="GO" id="GO:0016491">
    <property type="term" value="F:oxidoreductase activity"/>
    <property type="evidence" value="ECO:0007669"/>
    <property type="project" value="UniProtKB-KW"/>
</dbReference>
<reference evidence="4" key="1">
    <citation type="journal article" date="2014" name="Front. Microbiol.">
        <title>High frequency of phylogenetically diverse reductive dehalogenase-homologous genes in deep subseafloor sedimentary metagenomes.</title>
        <authorList>
            <person name="Kawai M."/>
            <person name="Futagami T."/>
            <person name="Toyoda A."/>
            <person name="Takaki Y."/>
            <person name="Nishi S."/>
            <person name="Hori S."/>
            <person name="Arai W."/>
            <person name="Tsubouchi T."/>
            <person name="Morono Y."/>
            <person name="Uchiyama I."/>
            <person name="Ito T."/>
            <person name="Fujiyama A."/>
            <person name="Inagaki F."/>
            <person name="Takami H."/>
        </authorList>
    </citation>
    <scope>NUCLEOTIDE SEQUENCE</scope>
    <source>
        <strain evidence="4">Expedition CK06-06</strain>
    </source>
</reference>
<dbReference type="InterPro" id="IPR000415">
    <property type="entry name" value="Nitroreductase-like"/>
</dbReference>
<evidence type="ECO:0000256" key="2">
    <source>
        <dbReference type="ARBA" id="ARBA00023002"/>
    </source>
</evidence>
<name>X0VW49_9ZZZZ</name>
<dbReference type="CDD" id="cd02062">
    <property type="entry name" value="Nitro_FMN_reductase"/>
    <property type="match status" value="1"/>
</dbReference>
<comment type="caution">
    <text evidence="4">The sequence shown here is derived from an EMBL/GenBank/DDBJ whole genome shotgun (WGS) entry which is preliminary data.</text>
</comment>
<feature type="non-terminal residue" evidence="4">
    <location>
        <position position="110"/>
    </location>
</feature>
<sequence length="110" mass="12894">MNTIEQNIRARKSTRRFREKDIPEEVIFRIVEAATYAPTSCNRQLWHFVAIHDPKLKKELVEKTVAYQPYIMDAPVVIAVFYDIRQEKNDPFYAPYQSVGMAVQNMMLVA</sequence>
<dbReference type="InterPro" id="IPR029479">
    <property type="entry name" value="Nitroreductase"/>
</dbReference>
<evidence type="ECO:0000259" key="3">
    <source>
        <dbReference type="Pfam" id="PF00881"/>
    </source>
</evidence>
<gene>
    <name evidence="4" type="ORF">S01H1_56010</name>
</gene>
<dbReference type="AlphaFoldDB" id="X0VW49"/>
<dbReference type="Gene3D" id="3.40.109.10">
    <property type="entry name" value="NADH Oxidase"/>
    <property type="match status" value="1"/>
</dbReference>
<organism evidence="4">
    <name type="scientific">marine sediment metagenome</name>
    <dbReference type="NCBI Taxonomy" id="412755"/>
    <lineage>
        <taxon>unclassified sequences</taxon>
        <taxon>metagenomes</taxon>
        <taxon>ecological metagenomes</taxon>
    </lineage>
</organism>
<dbReference type="PANTHER" id="PTHR43673">
    <property type="entry name" value="NAD(P)H NITROREDUCTASE YDGI-RELATED"/>
    <property type="match status" value="1"/>
</dbReference>
<evidence type="ECO:0000256" key="1">
    <source>
        <dbReference type="ARBA" id="ARBA00007118"/>
    </source>
</evidence>
<accession>X0VW49</accession>
<comment type="similarity">
    <text evidence="1">Belongs to the nitroreductase family.</text>
</comment>
<feature type="domain" description="Nitroreductase" evidence="3">
    <location>
        <begin position="8"/>
        <end position="63"/>
    </location>
</feature>
<evidence type="ECO:0000313" key="4">
    <source>
        <dbReference type="EMBL" id="GAG15352.1"/>
    </source>
</evidence>
<protein>
    <recommendedName>
        <fullName evidence="3">Nitroreductase domain-containing protein</fullName>
    </recommendedName>
</protein>